<accession>A0ABP3I9F0</accession>
<gene>
    <name evidence="9" type="ORF">GCM10009093_21940</name>
</gene>
<comment type="caution">
    <text evidence="9">The sequence shown here is derived from an EMBL/GenBank/DDBJ whole genome shotgun (WGS) entry which is preliminary data.</text>
</comment>
<evidence type="ECO:0000256" key="1">
    <source>
        <dbReference type="ARBA" id="ARBA00008136"/>
    </source>
</evidence>
<keyword evidence="5" id="KW-0190">Covalent protein-DNA linkage</keyword>
<dbReference type="RefSeq" id="WP_167177635.1">
    <property type="nucleotide sequence ID" value="NZ_BAAAEJ010000007.1"/>
</dbReference>
<dbReference type="Proteomes" id="UP001500791">
    <property type="component" value="Unassembled WGS sequence"/>
</dbReference>
<sequence length="210" mass="23386">MCNQYANKAGPQAIMKAAKAARNAAGNLEPGNIFPDYAAPIVRMEGDERILTTARWGLPSPARALEGKRTDAGVTNVRNTSSRHWLRWLAPQFRCLVPFTSFSEPGRDAEGKYEPVWFDLVGRDPETPAFFAGIYVPQWTSVRKLKEGEITTDLFAFLTTDPSEPVKSVHRRAMPVILTEPDELEMWMCAEWGVAKALQRPLPNGALTIV</sequence>
<evidence type="ECO:0000256" key="8">
    <source>
        <dbReference type="RuleBase" id="RU364100"/>
    </source>
</evidence>
<dbReference type="SUPFAM" id="SSF143081">
    <property type="entry name" value="BB1717-like"/>
    <property type="match status" value="1"/>
</dbReference>
<evidence type="ECO:0000256" key="2">
    <source>
        <dbReference type="ARBA" id="ARBA00022670"/>
    </source>
</evidence>
<dbReference type="PANTHER" id="PTHR13604">
    <property type="entry name" value="DC12-RELATED"/>
    <property type="match status" value="1"/>
</dbReference>
<dbReference type="EMBL" id="BAAAEJ010000007">
    <property type="protein sequence ID" value="GAA0394957.1"/>
    <property type="molecule type" value="Genomic_DNA"/>
</dbReference>
<dbReference type="PANTHER" id="PTHR13604:SF0">
    <property type="entry name" value="ABASIC SITE PROCESSING PROTEIN HMCES"/>
    <property type="match status" value="1"/>
</dbReference>
<protein>
    <recommendedName>
        <fullName evidence="8">Abasic site processing protein</fullName>
        <ecNumber evidence="8">3.4.-.-</ecNumber>
    </recommendedName>
</protein>
<dbReference type="Pfam" id="PF02586">
    <property type="entry name" value="SRAP"/>
    <property type="match status" value="1"/>
</dbReference>
<organism evidence="9 10">
    <name type="scientific">Brevundimonas terrae</name>
    <dbReference type="NCBI Taxonomy" id="363631"/>
    <lineage>
        <taxon>Bacteria</taxon>
        <taxon>Pseudomonadati</taxon>
        <taxon>Pseudomonadota</taxon>
        <taxon>Alphaproteobacteria</taxon>
        <taxon>Caulobacterales</taxon>
        <taxon>Caulobacteraceae</taxon>
        <taxon>Brevundimonas</taxon>
    </lineage>
</organism>
<keyword evidence="4 8" id="KW-0378">Hydrolase</keyword>
<name>A0ABP3I9F0_9CAUL</name>
<evidence type="ECO:0000256" key="5">
    <source>
        <dbReference type="ARBA" id="ARBA00023124"/>
    </source>
</evidence>
<reference evidence="10" key="1">
    <citation type="journal article" date="2019" name="Int. J. Syst. Evol. Microbiol.">
        <title>The Global Catalogue of Microorganisms (GCM) 10K type strain sequencing project: providing services to taxonomists for standard genome sequencing and annotation.</title>
        <authorList>
            <consortium name="The Broad Institute Genomics Platform"/>
            <consortium name="The Broad Institute Genome Sequencing Center for Infectious Disease"/>
            <person name="Wu L."/>
            <person name="Ma J."/>
        </authorList>
    </citation>
    <scope>NUCLEOTIDE SEQUENCE [LARGE SCALE GENOMIC DNA]</scope>
    <source>
        <strain evidence="10">JCM 13476</strain>
    </source>
</reference>
<keyword evidence="7" id="KW-0456">Lyase</keyword>
<evidence type="ECO:0000256" key="4">
    <source>
        <dbReference type="ARBA" id="ARBA00022801"/>
    </source>
</evidence>
<proteinExistence type="inferred from homology"/>
<evidence type="ECO:0000313" key="9">
    <source>
        <dbReference type="EMBL" id="GAA0394957.1"/>
    </source>
</evidence>
<keyword evidence="2 8" id="KW-0645">Protease</keyword>
<evidence type="ECO:0000256" key="3">
    <source>
        <dbReference type="ARBA" id="ARBA00022763"/>
    </source>
</evidence>
<keyword evidence="6" id="KW-0238">DNA-binding</keyword>
<keyword evidence="10" id="KW-1185">Reference proteome</keyword>
<comment type="similarity">
    <text evidence="1 8">Belongs to the SOS response-associated peptidase family.</text>
</comment>
<keyword evidence="3" id="KW-0227">DNA damage</keyword>
<evidence type="ECO:0000313" key="10">
    <source>
        <dbReference type="Proteomes" id="UP001500791"/>
    </source>
</evidence>
<dbReference type="InterPro" id="IPR036590">
    <property type="entry name" value="SRAP-like"/>
</dbReference>
<dbReference type="Gene3D" id="3.90.1680.20">
    <property type="match status" value="2"/>
</dbReference>
<dbReference type="InterPro" id="IPR003738">
    <property type="entry name" value="SRAP"/>
</dbReference>
<evidence type="ECO:0000256" key="7">
    <source>
        <dbReference type="ARBA" id="ARBA00023239"/>
    </source>
</evidence>
<evidence type="ECO:0000256" key="6">
    <source>
        <dbReference type="ARBA" id="ARBA00023125"/>
    </source>
</evidence>
<dbReference type="EC" id="3.4.-.-" evidence="8"/>